<keyword evidence="12" id="KW-1133">Transmembrane helix</keyword>
<keyword evidence="8" id="KW-0808">Transferase</keyword>
<evidence type="ECO:0000313" key="19">
    <source>
        <dbReference type="Proteomes" id="UP000254640"/>
    </source>
</evidence>
<proteinExistence type="predicted"/>
<evidence type="ECO:0000256" key="14">
    <source>
        <dbReference type="ARBA" id="ARBA00032303"/>
    </source>
</evidence>
<name>A0A379LSC1_ENTAG</name>
<dbReference type="PROSITE" id="PS51098">
    <property type="entry name" value="PTS_EIIB_TYPE_1"/>
    <property type="match status" value="1"/>
</dbReference>
<dbReference type="GO" id="GO:0005886">
    <property type="term" value="C:plasma membrane"/>
    <property type="evidence" value="ECO:0007669"/>
    <property type="project" value="UniProtKB-SubCell"/>
</dbReference>
<evidence type="ECO:0000256" key="15">
    <source>
        <dbReference type="ARBA" id="ARBA00047336"/>
    </source>
</evidence>
<dbReference type="Pfam" id="PF00367">
    <property type="entry name" value="PTS_EIIB"/>
    <property type="match status" value="1"/>
</dbReference>
<dbReference type="EC" id="2.7.1.199" evidence="2"/>
<evidence type="ECO:0000256" key="3">
    <source>
        <dbReference type="ARBA" id="ARBA00021468"/>
    </source>
</evidence>
<dbReference type="Gene3D" id="3.30.1360.60">
    <property type="entry name" value="Glucose permease domain IIB"/>
    <property type="match status" value="1"/>
</dbReference>
<evidence type="ECO:0000256" key="4">
    <source>
        <dbReference type="ARBA" id="ARBA00022448"/>
    </source>
</evidence>
<feature type="active site" description="Phosphocysteine intermediate; for EIIB activity" evidence="16">
    <location>
        <position position="28"/>
    </location>
</feature>
<dbReference type="GO" id="GO:0090589">
    <property type="term" value="F:protein-phosphocysteine-trehalose phosphotransferase system transporter activity"/>
    <property type="evidence" value="ECO:0007669"/>
    <property type="project" value="TreeGrafter"/>
</dbReference>
<evidence type="ECO:0000259" key="17">
    <source>
        <dbReference type="PROSITE" id="PS51098"/>
    </source>
</evidence>
<dbReference type="GO" id="GO:0016301">
    <property type="term" value="F:kinase activity"/>
    <property type="evidence" value="ECO:0007669"/>
    <property type="project" value="UniProtKB-KW"/>
</dbReference>
<dbReference type="GO" id="GO:0015771">
    <property type="term" value="P:trehalose transport"/>
    <property type="evidence" value="ECO:0007669"/>
    <property type="project" value="TreeGrafter"/>
</dbReference>
<evidence type="ECO:0000256" key="8">
    <source>
        <dbReference type="ARBA" id="ARBA00022679"/>
    </source>
</evidence>
<dbReference type="PROSITE" id="PS01035">
    <property type="entry name" value="PTS_EIIB_TYPE_1_CYS"/>
    <property type="match status" value="1"/>
</dbReference>
<keyword evidence="5" id="KW-1003">Cell membrane</keyword>
<evidence type="ECO:0000256" key="9">
    <source>
        <dbReference type="ARBA" id="ARBA00022683"/>
    </source>
</evidence>
<evidence type="ECO:0000313" key="18">
    <source>
        <dbReference type="EMBL" id="SUE07032.1"/>
    </source>
</evidence>
<keyword evidence="19" id="KW-1185">Reference proteome</keyword>
<evidence type="ECO:0000256" key="5">
    <source>
        <dbReference type="ARBA" id="ARBA00022475"/>
    </source>
</evidence>
<accession>A0A379LSC1</accession>
<reference evidence="18 19" key="1">
    <citation type="submission" date="2018-06" db="EMBL/GenBank/DDBJ databases">
        <authorList>
            <consortium name="Pathogen Informatics"/>
            <person name="Doyle S."/>
        </authorList>
    </citation>
    <scope>NUCLEOTIDE SEQUENCE [LARGE SCALE GENOMIC DNA]</scope>
    <source>
        <strain evidence="18 19">NCTC9381</strain>
    </source>
</reference>
<keyword evidence="10" id="KW-0812">Transmembrane</keyword>
<dbReference type="PANTHER" id="PTHR30175:SF1">
    <property type="entry name" value="PTS SYSTEM ARBUTIN-, CELLOBIOSE-, AND SALICIN-SPECIFIC EIIBC COMPONENT-RELATED"/>
    <property type="match status" value="1"/>
</dbReference>
<keyword evidence="7" id="KW-0762">Sugar transport</keyword>
<dbReference type="SUPFAM" id="SSF55604">
    <property type="entry name" value="Glucose permease domain IIB"/>
    <property type="match status" value="1"/>
</dbReference>
<evidence type="ECO:0000256" key="2">
    <source>
        <dbReference type="ARBA" id="ARBA00011910"/>
    </source>
</evidence>
<dbReference type="GO" id="GO:0008982">
    <property type="term" value="F:protein-N(PI)-phosphohistidine-sugar phosphotransferase activity"/>
    <property type="evidence" value="ECO:0007669"/>
    <property type="project" value="InterPro"/>
</dbReference>
<keyword evidence="13" id="KW-0472">Membrane</keyword>
<dbReference type="InterPro" id="IPR001996">
    <property type="entry name" value="PTS_IIB_1"/>
</dbReference>
<dbReference type="InterPro" id="IPR036878">
    <property type="entry name" value="Glu_permease_IIB"/>
</dbReference>
<dbReference type="AlphaFoldDB" id="A0A379LSC1"/>
<dbReference type="PANTHER" id="PTHR30175">
    <property type="entry name" value="PHOSPHOTRANSFERASE SYSTEM TRANSPORT PROTEIN"/>
    <property type="match status" value="1"/>
</dbReference>
<comment type="subcellular location">
    <subcellularLocation>
        <location evidence="1">Cell membrane</location>
        <topology evidence="1">Multi-pass membrane protein</topology>
    </subcellularLocation>
</comment>
<evidence type="ECO:0000256" key="6">
    <source>
        <dbReference type="ARBA" id="ARBA00022519"/>
    </source>
</evidence>
<dbReference type="InterPro" id="IPR050558">
    <property type="entry name" value="PTS_Sugar-Specific_Components"/>
</dbReference>
<keyword evidence="9" id="KW-0598">Phosphotransferase system</keyword>
<evidence type="ECO:0000256" key="7">
    <source>
        <dbReference type="ARBA" id="ARBA00022597"/>
    </source>
</evidence>
<evidence type="ECO:0000256" key="1">
    <source>
        <dbReference type="ARBA" id="ARBA00004651"/>
    </source>
</evidence>
<evidence type="ECO:0000256" key="13">
    <source>
        <dbReference type="ARBA" id="ARBA00023136"/>
    </source>
</evidence>
<dbReference type="EMBL" id="UGSO01000002">
    <property type="protein sequence ID" value="SUE07032.1"/>
    <property type="molecule type" value="Genomic_DNA"/>
</dbReference>
<sequence>MPRNYAEVSRAIVDALGGLTNIEAVTHCMTRLRFVLKDENQVDYPRLKAINGVMGVVHNDTQCQVIIGNNVSQAYQAVLELGSPAATSAVPVKRKNHAARHRCRHS</sequence>
<dbReference type="Proteomes" id="UP000254640">
    <property type="component" value="Unassembled WGS sequence"/>
</dbReference>
<protein>
    <recommendedName>
        <fullName evidence="3">PTS system glucose-specific EIICB component</fullName>
        <ecNumber evidence="2">2.7.1.199</ecNumber>
    </recommendedName>
    <alternativeName>
        <fullName evidence="14">EIICB-Glc</fullName>
    </alternativeName>
</protein>
<comment type="catalytic activity">
    <reaction evidence="15">
        <text>N(pros)-phospho-L-histidyl-[protein] + D-glucose(out) = D-glucose 6-phosphate(in) + L-histidyl-[protein]</text>
        <dbReference type="Rhea" id="RHEA:33367"/>
        <dbReference type="Rhea" id="RHEA-COMP:9745"/>
        <dbReference type="Rhea" id="RHEA-COMP:9746"/>
        <dbReference type="ChEBI" id="CHEBI:4167"/>
        <dbReference type="ChEBI" id="CHEBI:29979"/>
        <dbReference type="ChEBI" id="CHEBI:61548"/>
        <dbReference type="ChEBI" id="CHEBI:64837"/>
        <dbReference type="EC" id="2.7.1.199"/>
    </reaction>
</comment>
<dbReference type="FunFam" id="3.30.1360.60:FF:000001">
    <property type="entry name" value="PTS system glucose-specific IIBC component PtsG"/>
    <property type="match status" value="1"/>
</dbReference>
<keyword evidence="4" id="KW-0813">Transport</keyword>
<evidence type="ECO:0000256" key="11">
    <source>
        <dbReference type="ARBA" id="ARBA00022777"/>
    </source>
</evidence>
<dbReference type="CDD" id="cd00212">
    <property type="entry name" value="PTS_IIB_glc"/>
    <property type="match status" value="1"/>
</dbReference>
<evidence type="ECO:0000256" key="10">
    <source>
        <dbReference type="ARBA" id="ARBA00022692"/>
    </source>
</evidence>
<evidence type="ECO:0000256" key="16">
    <source>
        <dbReference type="PROSITE-ProRule" id="PRU00421"/>
    </source>
</evidence>
<dbReference type="InterPro" id="IPR018113">
    <property type="entry name" value="PTrfase_EIIB_Cys"/>
</dbReference>
<dbReference type="GO" id="GO:0009401">
    <property type="term" value="P:phosphoenolpyruvate-dependent sugar phosphotransferase system"/>
    <property type="evidence" value="ECO:0007669"/>
    <property type="project" value="UniProtKB-KW"/>
</dbReference>
<evidence type="ECO:0000256" key="12">
    <source>
        <dbReference type="ARBA" id="ARBA00022989"/>
    </source>
</evidence>
<organism evidence="18 19">
    <name type="scientific">Enterobacter agglomerans</name>
    <name type="common">Erwinia herbicola</name>
    <name type="synonym">Pantoea agglomerans</name>
    <dbReference type="NCBI Taxonomy" id="549"/>
    <lineage>
        <taxon>Bacteria</taxon>
        <taxon>Pseudomonadati</taxon>
        <taxon>Pseudomonadota</taxon>
        <taxon>Gammaproteobacteria</taxon>
        <taxon>Enterobacterales</taxon>
        <taxon>Erwiniaceae</taxon>
        <taxon>Pantoea</taxon>
        <taxon>Pantoea agglomerans group</taxon>
    </lineage>
</organism>
<gene>
    <name evidence="18" type="primary">bglF_6</name>
    <name evidence="18" type="ORF">NCTC9381_05896</name>
</gene>
<keyword evidence="11" id="KW-0418">Kinase</keyword>
<feature type="domain" description="PTS EIIB type-1" evidence="17">
    <location>
        <begin position="6"/>
        <end position="88"/>
    </location>
</feature>
<keyword evidence="6" id="KW-0997">Cell inner membrane</keyword>